<dbReference type="RefSeq" id="WP_044035835.1">
    <property type="nucleotide sequence ID" value="NZ_HG917868.1"/>
</dbReference>
<dbReference type="STRING" id="1216932.CM240_0197"/>
<evidence type="ECO:0000256" key="6">
    <source>
        <dbReference type="ARBA" id="ARBA00022692"/>
    </source>
</evidence>
<evidence type="ECO:0000313" key="15">
    <source>
        <dbReference type="EMBL" id="CDM67368.1"/>
    </source>
</evidence>
<keyword evidence="8" id="KW-0378">Hydrolase</keyword>
<evidence type="ECO:0000256" key="5">
    <source>
        <dbReference type="ARBA" id="ARBA00022670"/>
    </source>
</evidence>
<feature type="domain" description="Peptidase M50" evidence="14">
    <location>
        <begin position="11"/>
        <end position="184"/>
    </location>
</feature>
<dbReference type="InterPro" id="IPR052348">
    <property type="entry name" value="Metallopeptidase_M50B"/>
</dbReference>
<dbReference type="GO" id="GO:0005886">
    <property type="term" value="C:plasma membrane"/>
    <property type="evidence" value="ECO:0007669"/>
    <property type="project" value="UniProtKB-SubCell"/>
</dbReference>
<dbReference type="GO" id="GO:0006508">
    <property type="term" value="P:proteolysis"/>
    <property type="evidence" value="ECO:0007669"/>
    <property type="project" value="UniProtKB-KW"/>
</dbReference>
<feature type="transmembrane region" description="Helical" evidence="13">
    <location>
        <begin position="83"/>
        <end position="111"/>
    </location>
</feature>
<evidence type="ECO:0000256" key="13">
    <source>
        <dbReference type="SAM" id="Phobius"/>
    </source>
</evidence>
<evidence type="ECO:0000256" key="2">
    <source>
        <dbReference type="ARBA" id="ARBA00004651"/>
    </source>
</evidence>
<dbReference type="GO" id="GO:0008237">
    <property type="term" value="F:metallopeptidase activity"/>
    <property type="evidence" value="ECO:0007669"/>
    <property type="project" value="UniProtKB-KW"/>
</dbReference>
<dbReference type="PATRIC" id="fig|1216932.3.peg.177"/>
<dbReference type="Pfam" id="PF02163">
    <property type="entry name" value="Peptidase_M50"/>
    <property type="match status" value="1"/>
</dbReference>
<dbReference type="InterPro" id="IPR044537">
    <property type="entry name" value="Rip2-like"/>
</dbReference>
<reference evidence="15 16" key="1">
    <citation type="submission" date="2013-11" db="EMBL/GenBank/DDBJ databases">
        <title>Complete genome sequence of Clostridum sp. M2/40.</title>
        <authorList>
            <person name="Wibberg D."/>
            <person name="Puehler A."/>
            <person name="Schlueter A."/>
        </authorList>
    </citation>
    <scope>NUCLEOTIDE SEQUENCE [LARGE SCALE GENOMIC DNA]</scope>
    <source>
        <strain evidence="16">M2/40</strain>
    </source>
</reference>
<name>W6RSZ6_9CLOT</name>
<proteinExistence type="inferred from homology"/>
<dbReference type="HOGENOM" id="CLU_086979_1_0_9"/>
<feature type="transmembrane region" description="Helical" evidence="13">
    <location>
        <begin position="51"/>
        <end position="71"/>
    </location>
</feature>
<keyword evidence="11" id="KW-0482">Metalloprotease</keyword>
<evidence type="ECO:0000256" key="9">
    <source>
        <dbReference type="ARBA" id="ARBA00022833"/>
    </source>
</evidence>
<dbReference type="KEGG" id="clt:CM240_0197"/>
<comment type="similarity">
    <text evidence="3">Belongs to the peptidase M50B family.</text>
</comment>
<evidence type="ECO:0000256" key="12">
    <source>
        <dbReference type="ARBA" id="ARBA00023136"/>
    </source>
</evidence>
<evidence type="ECO:0000256" key="8">
    <source>
        <dbReference type="ARBA" id="ARBA00022801"/>
    </source>
</evidence>
<gene>
    <name evidence="15" type="ORF">CM240_0197</name>
</gene>
<keyword evidence="7" id="KW-0479">Metal-binding</keyword>
<organism evidence="15 16">
    <name type="scientific">Clostridium bornimense</name>
    <dbReference type="NCBI Taxonomy" id="1216932"/>
    <lineage>
        <taxon>Bacteria</taxon>
        <taxon>Bacillati</taxon>
        <taxon>Bacillota</taxon>
        <taxon>Clostridia</taxon>
        <taxon>Eubacteriales</taxon>
        <taxon>Clostridiaceae</taxon>
        <taxon>Clostridium</taxon>
    </lineage>
</organism>
<comment type="subcellular location">
    <subcellularLocation>
        <location evidence="2">Cell membrane</location>
        <topology evidence="2">Multi-pass membrane protein</topology>
    </subcellularLocation>
</comment>
<dbReference type="OrthoDB" id="9800627at2"/>
<evidence type="ECO:0000256" key="3">
    <source>
        <dbReference type="ARBA" id="ARBA00007931"/>
    </source>
</evidence>
<keyword evidence="9" id="KW-0862">Zinc</keyword>
<keyword evidence="5" id="KW-0645">Protease</keyword>
<evidence type="ECO:0000313" key="16">
    <source>
        <dbReference type="Proteomes" id="UP000019426"/>
    </source>
</evidence>
<keyword evidence="6 13" id="KW-0812">Transmembrane</keyword>
<dbReference type="CDD" id="cd06158">
    <property type="entry name" value="S2P-M50_like_1"/>
    <property type="match status" value="1"/>
</dbReference>
<keyword evidence="4" id="KW-1003">Cell membrane</keyword>
<evidence type="ECO:0000256" key="10">
    <source>
        <dbReference type="ARBA" id="ARBA00022989"/>
    </source>
</evidence>
<feature type="transmembrane region" description="Helical" evidence="13">
    <location>
        <begin position="123"/>
        <end position="145"/>
    </location>
</feature>
<keyword evidence="10 13" id="KW-1133">Transmembrane helix</keyword>
<evidence type="ECO:0000256" key="7">
    <source>
        <dbReference type="ARBA" id="ARBA00022723"/>
    </source>
</evidence>
<feature type="transmembrane region" description="Helical" evidence="13">
    <location>
        <begin position="174"/>
        <end position="194"/>
    </location>
</feature>
<evidence type="ECO:0000256" key="1">
    <source>
        <dbReference type="ARBA" id="ARBA00001947"/>
    </source>
</evidence>
<dbReference type="PANTHER" id="PTHR35864">
    <property type="entry name" value="ZINC METALLOPROTEASE MJ0611-RELATED"/>
    <property type="match status" value="1"/>
</dbReference>
<accession>W6RSZ6</accession>
<dbReference type="InterPro" id="IPR008915">
    <property type="entry name" value="Peptidase_M50"/>
</dbReference>
<keyword evidence="12 13" id="KW-0472">Membrane</keyword>
<comment type="cofactor">
    <cofactor evidence="1">
        <name>Zn(2+)</name>
        <dbReference type="ChEBI" id="CHEBI:29105"/>
    </cofactor>
</comment>
<dbReference type="Proteomes" id="UP000019426">
    <property type="component" value="Chromosome M2/40_rep1"/>
</dbReference>
<dbReference type="GO" id="GO:0046872">
    <property type="term" value="F:metal ion binding"/>
    <property type="evidence" value="ECO:0007669"/>
    <property type="project" value="UniProtKB-KW"/>
</dbReference>
<sequence>MLDSARELIITVLAVLIAISMHELSHGYVSYKLGDPTPKEDGRLSLNPFAHLDIMGTLCLIFFNFGWAKPVKVNPYYYKNHKLGMVLVAIAGPIMNFIIAFLSIMGVGIIIKISDGQLGNISYNIYVFLQYLALINIGLGTFNLIPVPPLDGSKVLGAIIPEDKYFSYMKFEKYGYIALMILLFIGVLDVPLGYVREFIINGMMGLVSFILGM</sequence>
<evidence type="ECO:0000259" key="14">
    <source>
        <dbReference type="Pfam" id="PF02163"/>
    </source>
</evidence>
<evidence type="ECO:0000256" key="4">
    <source>
        <dbReference type="ARBA" id="ARBA00022475"/>
    </source>
</evidence>
<dbReference type="PANTHER" id="PTHR35864:SF1">
    <property type="entry name" value="ZINC METALLOPROTEASE YWHC-RELATED"/>
    <property type="match status" value="1"/>
</dbReference>
<evidence type="ECO:0000256" key="11">
    <source>
        <dbReference type="ARBA" id="ARBA00023049"/>
    </source>
</evidence>
<keyword evidence="16" id="KW-1185">Reference proteome</keyword>
<dbReference type="AlphaFoldDB" id="W6RSZ6"/>
<dbReference type="eggNOG" id="COG1994">
    <property type="taxonomic scope" value="Bacteria"/>
</dbReference>
<protein>
    <submittedName>
        <fullName evidence="15">Peptidase M50</fullName>
    </submittedName>
</protein>
<dbReference type="EMBL" id="HG917868">
    <property type="protein sequence ID" value="CDM67368.1"/>
    <property type="molecule type" value="Genomic_DNA"/>
</dbReference>